<dbReference type="Proteomes" id="UP000606974">
    <property type="component" value="Unassembled WGS sequence"/>
</dbReference>
<evidence type="ECO:0000313" key="1">
    <source>
        <dbReference type="EMBL" id="KAF7505355.1"/>
    </source>
</evidence>
<keyword evidence="2" id="KW-1185">Reference proteome</keyword>
<protein>
    <recommendedName>
        <fullName evidence="3">Alpha/beta hydrolase</fullName>
    </recommendedName>
</protein>
<dbReference type="AlphaFoldDB" id="A0A8H7AHQ4"/>
<comment type="caution">
    <text evidence="1">The sequence shown here is derived from an EMBL/GenBank/DDBJ whole genome shotgun (WGS) entry which is preliminary data.</text>
</comment>
<organism evidence="1 2">
    <name type="scientific">Endocarpon pusillum</name>
    <dbReference type="NCBI Taxonomy" id="364733"/>
    <lineage>
        <taxon>Eukaryota</taxon>
        <taxon>Fungi</taxon>
        <taxon>Dikarya</taxon>
        <taxon>Ascomycota</taxon>
        <taxon>Pezizomycotina</taxon>
        <taxon>Eurotiomycetes</taxon>
        <taxon>Chaetothyriomycetidae</taxon>
        <taxon>Verrucariales</taxon>
        <taxon>Verrucariaceae</taxon>
        <taxon>Endocarpon</taxon>
    </lineage>
</organism>
<evidence type="ECO:0000313" key="2">
    <source>
        <dbReference type="Proteomes" id="UP000606974"/>
    </source>
</evidence>
<proteinExistence type="predicted"/>
<accession>A0A8H7AHQ4</accession>
<sequence>MLKDNKFKIHSFYETKPMLGVYGLNDRVVPYDSAIVGHARQETVRGINGNHSEICRFSGATDPGHRAVVGALEDYIIAATQDGT</sequence>
<name>A0A8H7AHQ4_9EURO</name>
<gene>
    <name evidence="1" type="ORF">GJ744_000976</name>
</gene>
<dbReference type="EMBL" id="JAACFV010000111">
    <property type="protein sequence ID" value="KAF7505355.1"/>
    <property type="molecule type" value="Genomic_DNA"/>
</dbReference>
<reference evidence="1" key="1">
    <citation type="submission" date="2020-02" db="EMBL/GenBank/DDBJ databases">
        <authorList>
            <person name="Palmer J.M."/>
        </authorList>
    </citation>
    <scope>NUCLEOTIDE SEQUENCE</scope>
    <source>
        <strain evidence="1">EPUS1.4</strain>
        <tissue evidence="1">Thallus</tissue>
    </source>
</reference>
<evidence type="ECO:0008006" key="3">
    <source>
        <dbReference type="Google" id="ProtNLM"/>
    </source>
</evidence>
<dbReference type="OrthoDB" id="194358at2759"/>